<gene>
    <name evidence="3" type="ORF">KSS94_05830</name>
</gene>
<dbReference type="PANTHER" id="PTHR13774">
    <property type="entry name" value="PHENAZINE BIOSYNTHESIS PROTEIN"/>
    <property type="match status" value="1"/>
</dbReference>
<evidence type="ECO:0000256" key="1">
    <source>
        <dbReference type="ARBA" id="ARBA00008270"/>
    </source>
</evidence>
<dbReference type="PIRSF" id="PIRSF016184">
    <property type="entry name" value="PhzC_PhzF"/>
    <property type="match status" value="1"/>
</dbReference>
<keyword evidence="4" id="KW-1185">Reference proteome</keyword>
<protein>
    <submittedName>
        <fullName evidence="3">PhzF family phenazine biosynthesis protein</fullName>
    </submittedName>
</protein>
<dbReference type="EMBL" id="CP077076">
    <property type="protein sequence ID" value="QXH52650.1"/>
    <property type="molecule type" value="Genomic_DNA"/>
</dbReference>
<evidence type="ECO:0000256" key="2">
    <source>
        <dbReference type="ARBA" id="ARBA00023235"/>
    </source>
</evidence>
<name>A0ABX8NA03_9PSED</name>
<organism evidence="3 4">
    <name type="scientific">Pseudomonas fakonensis</name>
    <dbReference type="NCBI Taxonomy" id="2842355"/>
    <lineage>
        <taxon>Bacteria</taxon>
        <taxon>Pseudomonadati</taxon>
        <taxon>Pseudomonadota</taxon>
        <taxon>Gammaproteobacteria</taxon>
        <taxon>Pseudomonadales</taxon>
        <taxon>Pseudomonadaceae</taxon>
        <taxon>Pseudomonas</taxon>
    </lineage>
</organism>
<dbReference type="RefSeq" id="WP_217842087.1">
    <property type="nucleotide sequence ID" value="NZ_CP077076.1"/>
</dbReference>
<comment type="similarity">
    <text evidence="1">Belongs to the PhzF family.</text>
</comment>
<accession>A0ABX8NA03</accession>
<dbReference type="Pfam" id="PF02567">
    <property type="entry name" value="PhzC-PhzF"/>
    <property type="match status" value="1"/>
</dbReference>
<sequence>MQLHFHQVDAFSDRPFAGNPAMVYLLEQWLDEALMQRIAAEHNLAETAFVVARGEAYEIRWFTPTTEVPLCGHATLASAYVLFEVYGEQKPRLDFHSQSGPLSVSREGDRLLLDFPRIDPQPVDQPLPVAEALGCEVLEVRHSKGKELFVVLPSEQAVRDCTPDMAAVANLPGLGVIVTARGDQHDFVSRYFAPAIGIPEDPVTGSTHCLLIPYWAERLDKTELRAAQRSARGGELFCRLEGERVKIGGHATRVASGTLTL</sequence>
<dbReference type="InterPro" id="IPR003719">
    <property type="entry name" value="Phenazine_PhzF-like"/>
</dbReference>
<reference evidence="3" key="1">
    <citation type="journal article" date="2021" name="Microorganisms">
        <title>The Ever-Expanding Pseudomonas Genus: Description of 43 New Species and Partition of the Pseudomonas putida Group.</title>
        <authorList>
            <person name="Girard L."/>
            <person name="Lood C."/>
            <person name="Hofte M."/>
            <person name="Vandamme P."/>
            <person name="Rokni-Zadeh H."/>
            <person name="van Noort V."/>
            <person name="Lavigne R."/>
            <person name="De Mot R."/>
        </authorList>
    </citation>
    <scope>NUCLEOTIDE SEQUENCE</scope>
    <source>
        <strain evidence="3">COW40</strain>
    </source>
</reference>
<dbReference type="PANTHER" id="PTHR13774:SF17">
    <property type="entry name" value="PHENAZINE BIOSYNTHESIS-LIKE DOMAIN-CONTAINING PROTEIN"/>
    <property type="match status" value="1"/>
</dbReference>
<dbReference type="Proteomes" id="UP001046350">
    <property type="component" value="Chromosome"/>
</dbReference>
<evidence type="ECO:0000313" key="3">
    <source>
        <dbReference type="EMBL" id="QXH52650.1"/>
    </source>
</evidence>
<keyword evidence="2" id="KW-0413">Isomerase</keyword>
<dbReference type="NCBIfam" id="TIGR00654">
    <property type="entry name" value="PhzF_family"/>
    <property type="match status" value="1"/>
</dbReference>
<evidence type="ECO:0000313" key="4">
    <source>
        <dbReference type="Proteomes" id="UP001046350"/>
    </source>
</evidence>
<proteinExistence type="inferred from homology"/>